<evidence type="ECO:0000256" key="1">
    <source>
        <dbReference type="SAM" id="Phobius"/>
    </source>
</evidence>
<feature type="transmembrane region" description="Helical" evidence="1">
    <location>
        <begin position="126"/>
        <end position="143"/>
    </location>
</feature>
<keyword evidence="1" id="KW-0472">Membrane</keyword>
<feature type="transmembrane region" description="Helical" evidence="1">
    <location>
        <begin position="6"/>
        <end position="22"/>
    </location>
</feature>
<feature type="transmembrane region" description="Helical" evidence="1">
    <location>
        <begin position="54"/>
        <end position="73"/>
    </location>
</feature>
<accession>A0A2S7X8S4</accession>
<dbReference type="OrthoDB" id="6199155at2"/>
<evidence type="ECO:0000313" key="4">
    <source>
        <dbReference type="Proteomes" id="UP000239273"/>
    </source>
</evidence>
<comment type="caution">
    <text evidence="3">The sequence shown here is derived from an EMBL/GenBank/DDBJ whole genome shotgun (WGS) entry which is preliminary data.</text>
</comment>
<dbReference type="GO" id="GO:0004190">
    <property type="term" value="F:aspartic-type endopeptidase activity"/>
    <property type="evidence" value="ECO:0007669"/>
    <property type="project" value="InterPro"/>
</dbReference>
<name>A0A2S7X8S4_9GAMM</name>
<proteinExistence type="predicted"/>
<gene>
    <name evidence="3" type="ORF">BTO23_16890</name>
</gene>
<dbReference type="RefSeq" id="WP_060992782.1">
    <property type="nucleotide sequence ID" value="NZ_BSOU01000001.1"/>
</dbReference>
<protein>
    <submittedName>
        <fullName evidence="3">Prepilin peptidase</fullName>
    </submittedName>
</protein>
<keyword evidence="1" id="KW-0812">Transmembrane</keyword>
<feature type="domain" description="Prepilin type IV endopeptidase peptidase" evidence="2">
    <location>
        <begin position="11"/>
        <end position="109"/>
    </location>
</feature>
<dbReference type="GO" id="GO:0016020">
    <property type="term" value="C:membrane"/>
    <property type="evidence" value="ECO:0007669"/>
    <property type="project" value="InterPro"/>
</dbReference>
<dbReference type="Proteomes" id="UP000239273">
    <property type="component" value="Unassembled WGS sequence"/>
</dbReference>
<feature type="transmembrane region" description="Helical" evidence="1">
    <location>
        <begin position="29"/>
        <end position="48"/>
    </location>
</feature>
<dbReference type="EMBL" id="MSCP01000002">
    <property type="protein sequence ID" value="PQJ87763.1"/>
    <property type="molecule type" value="Genomic_DNA"/>
</dbReference>
<evidence type="ECO:0000313" key="3">
    <source>
        <dbReference type="EMBL" id="PQJ87763.1"/>
    </source>
</evidence>
<dbReference type="InterPro" id="IPR000045">
    <property type="entry name" value="Prepilin_IV_endopep_pep"/>
</dbReference>
<feature type="transmembrane region" description="Helical" evidence="1">
    <location>
        <begin position="94"/>
        <end position="114"/>
    </location>
</feature>
<reference evidence="3 4" key="1">
    <citation type="submission" date="2016-12" db="EMBL/GenBank/DDBJ databases">
        <title>Diversity of luminous bacteria.</title>
        <authorList>
            <person name="Yoshizawa S."/>
            <person name="Kogure K."/>
        </authorList>
    </citation>
    <scope>NUCLEOTIDE SEQUENCE [LARGE SCALE GENOMIC DNA]</scope>
    <source>
        <strain evidence="3 4">NBRC 105001</strain>
    </source>
</reference>
<dbReference type="Gene3D" id="1.20.120.1220">
    <property type="match status" value="1"/>
</dbReference>
<sequence>MDDFLIVWWFLLTTISLFICYQDITKRVISNRACMAVFIICILFGIITDNFNNILCPVIILVTGFFLFLLNIIAAGDVKLAVAFSIAVNPKYQLLVITIILLLGGVVALCQLIWNEYKSDGKVNGVPYGVPICIGYLFGIAASI</sequence>
<organism evidence="3 4">
    <name type="scientific">Aliivibrio sifiae</name>
    <dbReference type="NCBI Taxonomy" id="566293"/>
    <lineage>
        <taxon>Bacteria</taxon>
        <taxon>Pseudomonadati</taxon>
        <taxon>Pseudomonadota</taxon>
        <taxon>Gammaproteobacteria</taxon>
        <taxon>Vibrionales</taxon>
        <taxon>Vibrionaceae</taxon>
        <taxon>Aliivibrio</taxon>
    </lineage>
</organism>
<dbReference type="AlphaFoldDB" id="A0A2S7X8S4"/>
<dbReference type="Pfam" id="PF01478">
    <property type="entry name" value="Peptidase_A24"/>
    <property type="match status" value="1"/>
</dbReference>
<evidence type="ECO:0000259" key="2">
    <source>
        <dbReference type="Pfam" id="PF01478"/>
    </source>
</evidence>
<keyword evidence="1" id="KW-1133">Transmembrane helix</keyword>